<sequence length="99" mass="10887">MIHVRLKSELVARPLVWCDGGLELRLKGLRVLTDGDTALDGLVNSIDALLLRVRVGDVFDVDGRLEAPGVIYAHSVMVRPTRASEAVDWKRRIGMVPVA</sequence>
<keyword evidence="2" id="KW-1185">Reference proteome</keyword>
<evidence type="ECO:0000313" key="1">
    <source>
        <dbReference type="EMBL" id="MCP1675300.1"/>
    </source>
</evidence>
<dbReference type="RefSeq" id="WP_253478539.1">
    <property type="nucleotide sequence ID" value="NZ_JALJXV010000005.1"/>
</dbReference>
<dbReference type="Proteomes" id="UP001205843">
    <property type="component" value="Unassembled WGS sequence"/>
</dbReference>
<name>A0AAE3G3T7_9GAMM</name>
<accession>A0AAE3G3T7</accession>
<comment type="caution">
    <text evidence="1">The sequence shown here is derived from an EMBL/GenBank/DDBJ whole genome shotgun (WGS) entry which is preliminary data.</text>
</comment>
<proteinExistence type="predicted"/>
<reference evidence="1" key="1">
    <citation type="submission" date="2022-03" db="EMBL/GenBank/DDBJ databases">
        <title>Genomic Encyclopedia of Type Strains, Phase III (KMG-III): the genomes of soil and plant-associated and newly described type strains.</title>
        <authorList>
            <person name="Whitman W."/>
        </authorList>
    </citation>
    <scope>NUCLEOTIDE SEQUENCE</scope>
    <source>
        <strain evidence="1">ANL 6-2</strain>
    </source>
</reference>
<gene>
    <name evidence="1" type="ORF">J2T57_002448</name>
</gene>
<protein>
    <submittedName>
        <fullName evidence="1">Uncharacterized protein</fullName>
    </submittedName>
</protein>
<organism evidence="1 2">
    <name type="scientific">Natronocella acetinitrilica</name>
    <dbReference type="NCBI Taxonomy" id="414046"/>
    <lineage>
        <taxon>Bacteria</taxon>
        <taxon>Pseudomonadati</taxon>
        <taxon>Pseudomonadota</taxon>
        <taxon>Gammaproteobacteria</taxon>
        <taxon>Chromatiales</taxon>
        <taxon>Ectothiorhodospiraceae</taxon>
        <taxon>Natronocella</taxon>
    </lineage>
</organism>
<dbReference type="EMBL" id="JALJXV010000005">
    <property type="protein sequence ID" value="MCP1675300.1"/>
    <property type="molecule type" value="Genomic_DNA"/>
</dbReference>
<evidence type="ECO:0000313" key="2">
    <source>
        <dbReference type="Proteomes" id="UP001205843"/>
    </source>
</evidence>
<dbReference type="AlphaFoldDB" id="A0AAE3G3T7"/>